<dbReference type="EMBL" id="ML213661">
    <property type="protein sequence ID" value="TFK32875.1"/>
    <property type="molecule type" value="Genomic_DNA"/>
</dbReference>
<dbReference type="Proteomes" id="UP000308652">
    <property type="component" value="Unassembled WGS sequence"/>
</dbReference>
<dbReference type="AlphaFoldDB" id="A0A5C3LJI8"/>
<gene>
    <name evidence="2" type="ORF">BDQ12DRAFT_728286</name>
</gene>
<evidence type="ECO:0000256" key="1">
    <source>
        <dbReference type="SAM" id="MobiDB-lite"/>
    </source>
</evidence>
<proteinExistence type="predicted"/>
<evidence type="ECO:0000313" key="2">
    <source>
        <dbReference type="EMBL" id="TFK32875.1"/>
    </source>
</evidence>
<organism evidence="2 3">
    <name type="scientific">Crucibulum laeve</name>
    <dbReference type="NCBI Taxonomy" id="68775"/>
    <lineage>
        <taxon>Eukaryota</taxon>
        <taxon>Fungi</taxon>
        <taxon>Dikarya</taxon>
        <taxon>Basidiomycota</taxon>
        <taxon>Agaricomycotina</taxon>
        <taxon>Agaricomycetes</taxon>
        <taxon>Agaricomycetidae</taxon>
        <taxon>Agaricales</taxon>
        <taxon>Agaricineae</taxon>
        <taxon>Nidulariaceae</taxon>
        <taxon>Crucibulum</taxon>
    </lineage>
</organism>
<feature type="region of interest" description="Disordered" evidence="1">
    <location>
        <begin position="54"/>
        <end position="78"/>
    </location>
</feature>
<reference evidence="2 3" key="1">
    <citation type="journal article" date="2019" name="Nat. Ecol. Evol.">
        <title>Megaphylogeny resolves global patterns of mushroom evolution.</title>
        <authorList>
            <person name="Varga T."/>
            <person name="Krizsan K."/>
            <person name="Foldi C."/>
            <person name="Dima B."/>
            <person name="Sanchez-Garcia M."/>
            <person name="Sanchez-Ramirez S."/>
            <person name="Szollosi G.J."/>
            <person name="Szarkandi J.G."/>
            <person name="Papp V."/>
            <person name="Albert L."/>
            <person name="Andreopoulos W."/>
            <person name="Angelini C."/>
            <person name="Antonin V."/>
            <person name="Barry K.W."/>
            <person name="Bougher N.L."/>
            <person name="Buchanan P."/>
            <person name="Buyck B."/>
            <person name="Bense V."/>
            <person name="Catcheside P."/>
            <person name="Chovatia M."/>
            <person name="Cooper J."/>
            <person name="Damon W."/>
            <person name="Desjardin D."/>
            <person name="Finy P."/>
            <person name="Geml J."/>
            <person name="Haridas S."/>
            <person name="Hughes K."/>
            <person name="Justo A."/>
            <person name="Karasinski D."/>
            <person name="Kautmanova I."/>
            <person name="Kiss B."/>
            <person name="Kocsube S."/>
            <person name="Kotiranta H."/>
            <person name="LaButti K.M."/>
            <person name="Lechner B.E."/>
            <person name="Liimatainen K."/>
            <person name="Lipzen A."/>
            <person name="Lukacs Z."/>
            <person name="Mihaltcheva S."/>
            <person name="Morgado L.N."/>
            <person name="Niskanen T."/>
            <person name="Noordeloos M.E."/>
            <person name="Ohm R.A."/>
            <person name="Ortiz-Santana B."/>
            <person name="Ovrebo C."/>
            <person name="Racz N."/>
            <person name="Riley R."/>
            <person name="Savchenko A."/>
            <person name="Shiryaev A."/>
            <person name="Soop K."/>
            <person name="Spirin V."/>
            <person name="Szebenyi C."/>
            <person name="Tomsovsky M."/>
            <person name="Tulloss R.E."/>
            <person name="Uehling J."/>
            <person name="Grigoriev I.V."/>
            <person name="Vagvolgyi C."/>
            <person name="Papp T."/>
            <person name="Martin F.M."/>
            <person name="Miettinen O."/>
            <person name="Hibbett D.S."/>
            <person name="Nagy L.G."/>
        </authorList>
    </citation>
    <scope>NUCLEOTIDE SEQUENCE [LARGE SCALE GENOMIC DNA]</scope>
    <source>
        <strain evidence="2 3">CBS 166.37</strain>
    </source>
</reference>
<name>A0A5C3LJI8_9AGAR</name>
<protein>
    <submittedName>
        <fullName evidence="2">Uncharacterized protein</fullName>
    </submittedName>
</protein>
<sequence length="78" mass="8181">MFSVSALHFQVARLTSPALFSVADALLGEGSERKPTALDDSQLIEITTLVITPRAQNPTPEELASAAEEPTDSVIGTG</sequence>
<accession>A0A5C3LJI8</accession>
<evidence type="ECO:0000313" key="3">
    <source>
        <dbReference type="Proteomes" id="UP000308652"/>
    </source>
</evidence>
<keyword evidence="3" id="KW-1185">Reference proteome</keyword>